<evidence type="ECO:0000256" key="1">
    <source>
        <dbReference type="ARBA" id="ARBA00004123"/>
    </source>
</evidence>
<dbReference type="PANTHER" id="PTHR13296:SF0">
    <property type="entry name" value="PRE-MRNA-SPLICING FACTOR SPF27"/>
    <property type="match status" value="1"/>
</dbReference>
<evidence type="ECO:0000256" key="7">
    <source>
        <dbReference type="SAM" id="Coils"/>
    </source>
</evidence>
<dbReference type="EMBL" id="ML996697">
    <property type="protein sequence ID" value="KAF2399462.1"/>
    <property type="molecule type" value="Genomic_DNA"/>
</dbReference>
<sequence length="218" mass="24237">MALNLESTDFLSHIDPPLQPATRDSLIALVHAELPLDYTTTPHPSLPEAYVPKFSPLIKAEHERLASGAPKPADAGIDLARYEALDAPPTRPDSDEKDPETIAAWRETLKRAYTSSTYVSGRVANLSLLEAYGRNAWLIGNSQLEQVLKDLEKELVDTRKGVDAMEEERRARQEDVRAEMNGLEEAWRTGIRGVVEVEVATEDLRAKVLEKRREAAVG</sequence>
<dbReference type="GO" id="GO:0071011">
    <property type="term" value="C:precatalytic spliceosome"/>
    <property type="evidence" value="ECO:0007669"/>
    <property type="project" value="TreeGrafter"/>
</dbReference>
<proteinExistence type="inferred from homology"/>
<dbReference type="PANTHER" id="PTHR13296">
    <property type="entry name" value="BCAS2 PROTEIN"/>
    <property type="match status" value="1"/>
</dbReference>
<accession>A0A6G1HTY0</accession>
<keyword evidence="7" id="KW-0175">Coiled coil</keyword>
<dbReference type="Pfam" id="PF05700">
    <property type="entry name" value="BCAS2"/>
    <property type="match status" value="1"/>
</dbReference>
<dbReference type="InterPro" id="IPR008409">
    <property type="entry name" value="SPF27"/>
</dbReference>
<dbReference type="OrthoDB" id="205794at2759"/>
<gene>
    <name evidence="8" type="ORF">EJ06DRAFT_495219</name>
</gene>
<reference evidence="8" key="1">
    <citation type="journal article" date="2020" name="Stud. Mycol.">
        <title>101 Dothideomycetes genomes: a test case for predicting lifestyles and emergence of pathogens.</title>
        <authorList>
            <person name="Haridas S."/>
            <person name="Albert R."/>
            <person name="Binder M."/>
            <person name="Bloem J."/>
            <person name="Labutti K."/>
            <person name="Salamov A."/>
            <person name="Andreopoulos B."/>
            <person name="Baker S."/>
            <person name="Barry K."/>
            <person name="Bills G."/>
            <person name="Bluhm B."/>
            <person name="Cannon C."/>
            <person name="Castanera R."/>
            <person name="Culley D."/>
            <person name="Daum C."/>
            <person name="Ezra D."/>
            <person name="Gonzalez J."/>
            <person name="Henrissat B."/>
            <person name="Kuo A."/>
            <person name="Liang C."/>
            <person name="Lipzen A."/>
            <person name="Lutzoni F."/>
            <person name="Magnuson J."/>
            <person name="Mondo S."/>
            <person name="Nolan M."/>
            <person name="Ohm R."/>
            <person name="Pangilinan J."/>
            <person name="Park H.-J."/>
            <person name="Ramirez L."/>
            <person name="Alfaro M."/>
            <person name="Sun H."/>
            <person name="Tritt A."/>
            <person name="Yoshinaga Y."/>
            <person name="Zwiers L.-H."/>
            <person name="Turgeon B."/>
            <person name="Goodwin S."/>
            <person name="Spatafora J."/>
            <person name="Crous P."/>
            <person name="Grigoriev I."/>
        </authorList>
    </citation>
    <scope>NUCLEOTIDE SEQUENCE</scope>
    <source>
        <strain evidence="8">CBS 262.69</strain>
    </source>
</reference>
<comment type="subcellular location">
    <subcellularLocation>
        <location evidence="1">Nucleus</location>
    </subcellularLocation>
</comment>
<dbReference type="GO" id="GO:0006397">
    <property type="term" value="P:mRNA processing"/>
    <property type="evidence" value="ECO:0007669"/>
    <property type="project" value="UniProtKB-KW"/>
</dbReference>
<dbReference type="Proteomes" id="UP000799640">
    <property type="component" value="Unassembled WGS sequence"/>
</dbReference>
<dbReference type="GO" id="GO:0071013">
    <property type="term" value="C:catalytic step 2 spliceosome"/>
    <property type="evidence" value="ECO:0007669"/>
    <property type="project" value="TreeGrafter"/>
</dbReference>
<evidence type="ECO:0000256" key="2">
    <source>
        <dbReference type="ARBA" id="ARBA00010788"/>
    </source>
</evidence>
<keyword evidence="4" id="KW-0747">Spliceosome</keyword>
<evidence type="ECO:0008006" key="10">
    <source>
        <dbReference type="Google" id="ProtNLM"/>
    </source>
</evidence>
<dbReference type="AlphaFoldDB" id="A0A6G1HTY0"/>
<evidence type="ECO:0000256" key="3">
    <source>
        <dbReference type="ARBA" id="ARBA00022664"/>
    </source>
</evidence>
<keyword evidence="5" id="KW-0508">mRNA splicing</keyword>
<evidence type="ECO:0000313" key="9">
    <source>
        <dbReference type="Proteomes" id="UP000799640"/>
    </source>
</evidence>
<organism evidence="8 9">
    <name type="scientific">Trichodelitschia bisporula</name>
    <dbReference type="NCBI Taxonomy" id="703511"/>
    <lineage>
        <taxon>Eukaryota</taxon>
        <taxon>Fungi</taxon>
        <taxon>Dikarya</taxon>
        <taxon>Ascomycota</taxon>
        <taxon>Pezizomycotina</taxon>
        <taxon>Dothideomycetes</taxon>
        <taxon>Dothideomycetes incertae sedis</taxon>
        <taxon>Phaeotrichales</taxon>
        <taxon>Phaeotrichaceae</taxon>
        <taxon>Trichodelitschia</taxon>
    </lineage>
</organism>
<keyword evidence="9" id="KW-1185">Reference proteome</keyword>
<keyword evidence="6" id="KW-0539">Nucleus</keyword>
<name>A0A6G1HTY0_9PEZI</name>
<keyword evidence="3" id="KW-0507">mRNA processing</keyword>
<feature type="coiled-coil region" evidence="7">
    <location>
        <begin position="141"/>
        <end position="168"/>
    </location>
</feature>
<dbReference type="GO" id="GO:0008380">
    <property type="term" value="P:RNA splicing"/>
    <property type="evidence" value="ECO:0007669"/>
    <property type="project" value="UniProtKB-KW"/>
</dbReference>
<comment type="similarity">
    <text evidence="2">Belongs to the SPF27 family.</text>
</comment>
<protein>
    <recommendedName>
        <fullName evidence="10">BCAS2 family protein</fullName>
    </recommendedName>
</protein>
<evidence type="ECO:0000256" key="5">
    <source>
        <dbReference type="ARBA" id="ARBA00023187"/>
    </source>
</evidence>
<dbReference type="GO" id="GO:0000974">
    <property type="term" value="C:Prp19 complex"/>
    <property type="evidence" value="ECO:0007669"/>
    <property type="project" value="TreeGrafter"/>
</dbReference>
<evidence type="ECO:0000256" key="4">
    <source>
        <dbReference type="ARBA" id="ARBA00022728"/>
    </source>
</evidence>
<evidence type="ECO:0000256" key="6">
    <source>
        <dbReference type="ARBA" id="ARBA00023242"/>
    </source>
</evidence>
<evidence type="ECO:0000313" key="8">
    <source>
        <dbReference type="EMBL" id="KAF2399462.1"/>
    </source>
</evidence>